<dbReference type="SMART" id="SM00267">
    <property type="entry name" value="GGDEF"/>
    <property type="match status" value="1"/>
</dbReference>
<dbReference type="PROSITE" id="PS50887">
    <property type="entry name" value="GGDEF"/>
    <property type="match status" value="1"/>
</dbReference>
<feature type="domain" description="GGDEF" evidence="5">
    <location>
        <begin position="214"/>
        <end position="347"/>
    </location>
</feature>
<proteinExistence type="predicted"/>
<dbReference type="InterPro" id="IPR000160">
    <property type="entry name" value="GGDEF_dom"/>
</dbReference>
<dbReference type="InterPro" id="IPR001789">
    <property type="entry name" value="Sig_transdc_resp-reg_receiver"/>
</dbReference>
<dbReference type="RefSeq" id="WP_109015248.1">
    <property type="nucleotide sequence ID" value="NZ_BDOQ01000006.1"/>
</dbReference>
<dbReference type="NCBIfam" id="TIGR00254">
    <property type="entry name" value="GGDEF"/>
    <property type="match status" value="1"/>
</dbReference>
<name>A0A2R5F733_9PROT</name>
<feature type="domain" description="EAL" evidence="4">
    <location>
        <begin position="356"/>
        <end position="611"/>
    </location>
</feature>
<dbReference type="InterPro" id="IPR043128">
    <property type="entry name" value="Rev_trsase/Diguanyl_cyclase"/>
</dbReference>
<feature type="modified residue" description="4-aspartylphosphate" evidence="1">
    <location>
        <position position="60"/>
    </location>
</feature>
<dbReference type="InterPro" id="IPR029787">
    <property type="entry name" value="Nucleotide_cyclase"/>
</dbReference>
<dbReference type="CDD" id="cd01949">
    <property type="entry name" value="GGDEF"/>
    <property type="match status" value="1"/>
</dbReference>
<evidence type="ECO:0000313" key="7">
    <source>
        <dbReference type="Proteomes" id="UP000245081"/>
    </source>
</evidence>
<dbReference type="SUPFAM" id="SSF55073">
    <property type="entry name" value="Nucleotide cyclase"/>
    <property type="match status" value="1"/>
</dbReference>
<dbReference type="CDD" id="cd01948">
    <property type="entry name" value="EAL"/>
    <property type="match status" value="1"/>
</dbReference>
<organism evidence="6 7">
    <name type="scientific">Novimethylophilus kurashikiensis</name>
    <dbReference type="NCBI Taxonomy" id="1825523"/>
    <lineage>
        <taxon>Bacteria</taxon>
        <taxon>Pseudomonadati</taxon>
        <taxon>Pseudomonadota</taxon>
        <taxon>Betaproteobacteria</taxon>
        <taxon>Nitrosomonadales</taxon>
        <taxon>Methylophilaceae</taxon>
        <taxon>Novimethylophilus</taxon>
    </lineage>
</organism>
<dbReference type="OrthoDB" id="9813903at2"/>
<keyword evidence="7" id="KW-1185">Reference proteome</keyword>
<evidence type="ECO:0000259" key="3">
    <source>
        <dbReference type="PROSITE" id="PS50110"/>
    </source>
</evidence>
<dbReference type="Gene3D" id="3.20.20.450">
    <property type="entry name" value="EAL domain"/>
    <property type="match status" value="1"/>
</dbReference>
<dbReference type="InterPro" id="IPR011006">
    <property type="entry name" value="CheY-like_superfamily"/>
</dbReference>
<dbReference type="Proteomes" id="UP000245081">
    <property type="component" value="Unassembled WGS sequence"/>
</dbReference>
<evidence type="ECO:0000256" key="1">
    <source>
        <dbReference type="PROSITE-ProRule" id="PRU00169"/>
    </source>
</evidence>
<dbReference type="Gene3D" id="3.30.70.270">
    <property type="match status" value="1"/>
</dbReference>
<sequence length="627" mass="70675">MPLIPKILLVNDHLPTLTALETLLTAPHPEEQEYEVLTAQSGAEALRLVLAHQFAVILLDVSMPDMDGFETAELIHSRPSSATTPIIFITAYYADEMNRLRGYELGAVDFLITPVIPQILRSKIGVFVELAKKNLELESTTQQLEALNQNLIVQQMRELKYHNEMLQQEIIERRQAEQRAHELATRDALTGLLNRRSLLEGLESALVSARRHDHKLAVLFIDMDRFKTINDTLGHDIGDQLLIQASQRISASVRDEDIVARLGGDEFVVVVKAMSSYEDAAKIANNILEATAQPFEIGTHSIKNSLSIGISLFPQDGEDAQCLTKKADMAMYHVKKEQRGRIYFYNDHLNSRVMERMQLERELQQALDKGELELFYQPKIDIASDRIAGLEALIRWRHPQRGLLRSGAFIDDAIEAELVAKVGDWVIAAACTQLRRWQDAGLEFYEMPLAVNIAIPQINPDLPSYINQELQRTGLHPSYLQLEITESLLIRDLDRVAHILQEISHTGVTIAIDDFGTGYSSLSRLKALPIDILKIDQSFVRNLELDRNDSAIIAAIVNMAHALDLKVVAEGVETEAQLNILRELQCDEHQGYLYSEPLNAHDMTVLLKRKQRRLRSIPASRALTAHG</sequence>
<evidence type="ECO:0000313" key="6">
    <source>
        <dbReference type="EMBL" id="GBG14040.1"/>
    </source>
</evidence>
<dbReference type="SUPFAM" id="SSF141868">
    <property type="entry name" value="EAL domain-like"/>
    <property type="match status" value="1"/>
</dbReference>
<gene>
    <name evidence="6" type="ORF">NMK_1597</name>
</gene>
<dbReference type="AlphaFoldDB" id="A0A2R5F733"/>
<dbReference type="InterPro" id="IPR001633">
    <property type="entry name" value="EAL_dom"/>
</dbReference>
<dbReference type="FunFam" id="3.30.70.270:FF:000001">
    <property type="entry name" value="Diguanylate cyclase domain protein"/>
    <property type="match status" value="1"/>
</dbReference>
<dbReference type="Pfam" id="PF00563">
    <property type="entry name" value="EAL"/>
    <property type="match status" value="1"/>
</dbReference>
<keyword evidence="1" id="KW-0597">Phosphoprotein</keyword>
<dbReference type="GO" id="GO:0003824">
    <property type="term" value="F:catalytic activity"/>
    <property type="evidence" value="ECO:0007669"/>
    <property type="project" value="UniProtKB-ARBA"/>
</dbReference>
<dbReference type="GO" id="GO:0000160">
    <property type="term" value="P:phosphorelay signal transduction system"/>
    <property type="evidence" value="ECO:0007669"/>
    <property type="project" value="InterPro"/>
</dbReference>
<dbReference type="Gene3D" id="3.40.50.2300">
    <property type="match status" value="1"/>
</dbReference>
<dbReference type="PROSITE" id="PS50110">
    <property type="entry name" value="RESPONSE_REGULATORY"/>
    <property type="match status" value="1"/>
</dbReference>
<accession>A0A2R5F733</accession>
<evidence type="ECO:0000259" key="5">
    <source>
        <dbReference type="PROSITE" id="PS50887"/>
    </source>
</evidence>
<dbReference type="InterPro" id="IPR052155">
    <property type="entry name" value="Biofilm_reg_signaling"/>
</dbReference>
<evidence type="ECO:0000259" key="4">
    <source>
        <dbReference type="PROSITE" id="PS50883"/>
    </source>
</evidence>
<dbReference type="SMART" id="SM00052">
    <property type="entry name" value="EAL"/>
    <property type="match status" value="1"/>
</dbReference>
<dbReference type="InterPro" id="IPR035919">
    <property type="entry name" value="EAL_sf"/>
</dbReference>
<reference evidence="6 7" key="1">
    <citation type="journal article" date="2018" name="Environ. Microbiol.">
        <title>Isolation and genomic characterization of Novimethylophilus kurashikiensis gen. nov. sp. nov., a new lanthanide-dependent methylotrophic species of Methylophilaceae.</title>
        <authorList>
            <person name="Lv H."/>
            <person name="Sahin N."/>
            <person name="Tani A."/>
        </authorList>
    </citation>
    <scope>NUCLEOTIDE SEQUENCE [LARGE SCALE GENOMIC DNA]</scope>
    <source>
        <strain evidence="6 7">La2-4</strain>
    </source>
</reference>
<dbReference type="PROSITE" id="PS50883">
    <property type="entry name" value="EAL"/>
    <property type="match status" value="1"/>
</dbReference>
<protein>
    <submittedName>
        <fullName evidence="6">Diguanylate cyclase</fullName>
    </submittedName>
</protein>
<dbReference type="PANTHER" id="PTHR44757">
    <property type="entry name" value="DIGUANYLATE CYCLASE DGCP"/>
    <property type="match status" value="1"/>
</dbReference>
<dbReference type="Pfam" id="PF00072">
    <property type="entry name" value="Response_reg"/>
    <property type="match status" value="1"/>
</dbReference>
<dbReference type="EMBL" id="BDOQ01000006">
    <property type="protein sequence ID" value="GBG14040.1"/>
    <property type="molecule type" value="Genomic_DNA"/>
</dbReference>
<dbReference type="PANTHER" id="PTHR44757:SF2">
    <property type="entry name" value="BIOFILM ARCHITECTURE MAINTENANCE PROTEIN MBAA"/>
    <property type="match status" value="1"/>
</dbReference>
<evidence type="ECO:0000256" key="2">
    <source>
        <dbReference type="SAM" id="Coils"/>
    </source>
</evidence>
<dbReference type="SMART" id="SM00448">
    <property type="entry name" value="REC"/>
    <property type="match status" value="1"/>
</dbReference>
<keyword evidence="2" id="KW-0175">Coiled coil</keyword>
<dbReference type="Pfam" id="PF00990">
    <property type="entry name" value="GGDEF"/>
    <property type="match status" value="1"/>
</dbReference>
<dbReference type="SUPFAM" id="SSF52172">
    <property type="entry name" value="CheY-like"/>
    <property type="match status" value="1"/>
</dbReference>
<feature type="coiled-coil region" evidence="2">
    <location>
        <begin position="130"/>
        <end position="186"/>
    </location>
</feature>
<comment type="caution">
    <text evidence="6">The sequence shown here is derived from an EMBL/GenBank/DDBJ whole genome shotgun (WGS) entry which is preliminary data.</text>
</comment>
<feature type="domain" description="Response regulatory" evidence="3">
    <location>
        <begin position="6"/>
        <end position="128"/>
    </location>
</feature>